<dbReference type="NCBIfam" id="TIGR01444">
    <property type="entry name" value="fkbM_fam"/>
    <property type="match status" value="1"/>
</dbReference>
<feature type="domain" description="Methyltransferase FkbM" evidence="1">
    <location>
        <begin position="14"/>
        <end position="165"/>
    </location>
</feature>
<evidence type="ECO:0000259" key="1">
    <source>
        <dbReference type="Pfam" id="PF05050"/>
    </source>
</evidence>
<reference evidence="2" key="1">
    <citation type="submission" date="2018-05" db="EMBL/GenBank/DDBJ databases">
        <authorList>
            <person name="Lanie J.A."/>
            <person name="Ng W.-L."/>
            <person name="Kazmierczak K.M."/>
            <person name="Andrzejewski T.M."/>
            <person name="Davidsen T.M."/>
            <person name="Wayne K.J."/>
            <person name="Tettelin H."/>
            <person name="Glass J.I."/>
            <person name="Rusch D."/>
            <person name="Podicherti R."/>
            <person name="Tsui H.-C.T."/>
            <person name="Winkler M.E."/>
        </authorList>
    </citation>
    <scope>NUCLEOTIDE SEQUENCE</scope>
</reference>
<dbReference type="GO" id="GO:0008171">
    <property type="term" value="F:O-methyltransferase activity"/>
    <property type="evidence" value="ECO:0007669"/>
    <property type="project" value="TreeGrafter"/>
</dbReference>
<feature type="non-terminal residue" evidence="2">
    <location>
        <position position="1"/>
    </location>
</feature>
<gene>
    <name evidence="2" type="ORF">METZ01_LOCUS194901</name>
</gene>
<protein>
    <recommendedName>
        <fullName evidence="1">Methyltransferase FkbM domain-containing protein</fullName>
    </recommendedName>
</protein>
<dbReference type="InterPro" id="IPR029063">
    <property type="entry name" value="SAM-dependent_MTases_sf"/>
</dbReference>
<dbReference type="SUPFAM" id="SSF53335">
    <property type="entry name" value="S-adenosyl-L-methionine-dependent methyltransferases"/>
    <property type="match status" value="1"/>
</dbReference>
<accession>A0A382DWU1</accession>
<evidence type="ECO:0000313" key="2">
    <source>
        <dbReference type="EMBL" id="SVB42047.1"/>
    </source>
</evidence>
<organism evidence="2">
    <name type="scientific">marine metagenome</name>
    <dbReference type="NCBI Taxonomy" id="408172"/>
    <lineage>
        <taxon>unclassified sequences</taxon>
        <taxon>metagenomes</taxon>
        <taxon>ecological metagenomes</taxon>
    </lineage>
</organism>
<dbReference type="AlphaFoldDB" id="A0A382DWU1"/>
<dbReference type="EMBL" id="UINC01041160">
    <property type="protein sequence ID" value="SVB42047.1"/>
    <property type="molecule type" value="Genomic_DNA"/>
</dbReference>
<proteinExistence type="predicted"/>
<dbReference type="PANTHER" id="PTHR36973">
    <property type="entry name" value="SLL1456 PROTEIN-RELATED"/>
    <property type="match status" value="1"/>
</dbReference>
<name>A0A382DWU1_9ZZZZ</name>
<dbReference type="Gene3D" id="3.40.50.150">
    <property type="entry name" value="Vaccinia Virus protein VP39"/>
    <property type="match status" value="1"/>
</dbReference>
<sequence length="313" mass="36052">GLHPSWKPFTGELEYFLFEPDPVEAKRLAAKYSHRSDEVKVIDLAVAEKNGNLTIYFFKNRAMSSAVIRNPVSSLFKGKRASEVEIVESIEVEAVSIDSFCKINDLSLDFLKLDTEGNEFQILQGAKKQLKENILGVRCEVAFDYIFEGMPLFSTIHDFMLSEDYYLLNLDYEGRGDYQNNSVNIKERYGILTASDAVWMKRPKYLFESPDRCNGNIEVSVMKYAAFLLNNNAPDVAIDILLRARRDEGLSFESTQESLLYKFLDISVHKLFYNLKWQPGQSLVENQKIFQKIFGKKMKTMNDFMESEELNPD</sequence>
<dbReference type="Pfam" id="PF05050">
    <property type="entry name" value="Methyltransf_21"/>
    <property type="match status" value="1"/>
</dbReference>
<dbReference type="InterPro" id="IPR053188">
    <property type="entry name" value="FkbM_Methyltransferase"/>
</dbReference>
<dbReference type="PANTHER" id="PTHR36973:SF4">
    <property type="entry name" value="NODULATION PROTEIN"/>
    <property type="match status" value="1"/>
</dbReference>
<dbReference type="InterPro" id="IPR006342">
    <property type="entry name" value="FkbM_mtfrase"/>
</dbReference>